<dbReference type="GO" id="GO:0071051">
    <property type="term" value="P:poly(A)-dependent snoRNA 3'-end processing"/>
    <property type="evidence" value="ECO:0007669"/>
    <property type="project" value="TreeGrafter"/>
</dbReference>
<dbReference type="PANTHER" id="PTHR12124">
    <property type="entry name" value="POLYMYOSITIS/SCLERODERMA AUTOANTIGEN-RELATED"/>
    <property type="match status" value="1"/>
</dbReference>
<dbReference type="eggNOG" id="KOG2790">
    <property type="taxonomic scope" value="Eukaryota"/>
</dbReference>
<dbReference type="InterPro" id="IPR036397">
    <property type="entry name" value="RNaseH_sf"/>
</dbReference>
<dbReference type="InterPro" id="IPR015422">
    <property type="entry name" value="PyrdxlP-dep_Trfase_small"/>
</dbReference>
<dbReference type="STRING" id="4572.M7Z9N8"/>
<dbReference type="Pfam" id="PF00570">
    <property type="entry name" value="HRDC"/>
    <property type="match status" value="1"/>
</dbReference>
<dbReference type="InterPro" id="IPR020578">
    <property type="entry name" value="Aminotrans_V_PyrdxlP_BS"/>
</dbReference>
<evidence type="ECO:0000256" key="2">
    <source>
        <dbReference type="ARBA" id="ARBA00004123"/>
    </source>
</evidence>
<evidence type="ECO:0000256" key="1">
    <source>
        <dbReference type="ARBA" id="ARBA00001933"/>
    </source>
</evidence>
<dbReference type="EMBL" id="KD159112">
    <property type="protein sequence ID" value="EMS56341.1"/>
    <property type="molecule type" value="Genomic_DNA"/>
</dbReference>
<evidence type="ECO:0000256" key="10">
    <source>
        <dbReference type="ARBA" id="ARBA00023242"/>
    </source>
</evidence>
<dbReference type="SMART" id="SM00474">
    <property type="entry name" value="35EXOc"/>
    <property type="match status" value="1"/>
</dbReference>
<evidence type="ECO:0000256" key="5">
    <source>
        <dbReference type="ARBA" id="ARBA00013030"/>
    </source>
</evidence>
<evidence type="ECO:0000256" key="6">
    <source>
        <dbReference type="ARBA" id="ARBA00022576"/>
    </source>
</evidence>
<evidence type="ECO:0000256" key="4">
    <source>
        <dbReference type="ARBA" id="ARBA00006904"/>
    </source>
</evidence>
<accession>M7Z9N8</accession>
<dbReference type="PROSITE" id="PS50967">
    <property type="entry name" value="HRDC"/>
    <property type="match status" value="1"/>
</dbReference>
<dbReference type="GO" id="GO:0000175">
    <property type="term" value="F:3'-5'-RNA exonuclease activity"/>
    <property type="evidence" value="ECO:0007669"/>
    <property type="project" value="InterPro"/>
</dbReference>
<dbReference type="GO" id="GO:0071038">
    <property type="term" value="P:TRAMP-dependent tRNA surveillance pathway"/>
    <property type="evidence" value="ECO:0007669"/>
    <property type="project" value="TreeGrafter"/>
</dbReference>
<evidence type="ECO:0000313" key="15">
    <source>
        <dbReference type="EMBL" id="EMS56341.1"/>
    </source>
</evidence>
<gene>
    <name evidence="15" type="ORF">TRIUR3_04320</name>
</gene>
<comment type="pathway">
    <text evidence="3">Amino-acid biosynthesis; L-serine biosynthesis; L-serine from 3-phospho-D-glycerate: step 2/3.</text>
</comment>
<evidence type="ECO:0000256" key="12">
    <source>
        <dbReference type="ARBA" id="ARBA00047630"/>
    </source>
</evidence>
<keyword evidence="8 15" id="KW-0808">Transferase</keyword>
<organism evidence="15">
    <name type="scientific">Triticum urartu</name>
    <name type="common">Red wild einkorn</name>
    <name type="synonym">Crithodium urartu</name>
    <dbReference type="NCBI Taxonomy" id="4572"/>
    <lineage>
        <taxon>Eukaryota</taxon>
        <taxon>Viridiplantae</taxon>
        <taxon>Streptophyta</taxon>
        <taxon>Embryophyta</taxon>
        <taxon>Tracheophyta</taxon>
        <taxon>Spermatophyta</taxon>
        <taxon>Magnoliopsida</taxon>
        <taxon>Liliopsida</taxon>
        <taxon>Poales</taxon>
        <taxon>Poaceae</taxon>
        <taxon>BOP clade</taxon>
        <taxon>Pooideae</taxon>
        <taxon>Triticodae</taxon>
        <taxon>Triticeae</taxon>
        <taxon>Triticinae</taxon>
        <taxon>Triticum</taxon>
    </lineage>
</organism>
<dbReference type="Gene3D" id="3.30.420.10">
    <property type="entry name" value="Ribonuclease H-like superfamily/Ribonuclease H"/>
    <property type="match status" value="1"/>
</dbReference>
<dbReference type="PANTHER" id="PTHR12124:SF67">
    <property type="entry name" value="3'-5' EXONUCLEASE FAMILY PROTEIN, EXPRESSED"/>
    <property type="match status" value="1"/>
</dbReference>
<keyword evidence="7" id="KW-0028">Amino-acid biosynthesis</keyword>
<comment type="similarity">
    <text evidence="4">Belongs to the class-V pyridoxal-phosphate-dependent aminotransferase family. SerC subfamily.</text>
</comment>
<dbReference type="FunFam" id="3.40.640.10:FF:000010">
    <property type="entry name" value="Phosphoserine aminotransferase"/>
    <property type="match status" value="1"/>
</dbReference>
<dbReference type="InterPro" id="IPR002562">
    <property type="entry name" value="3'-5'_exonuclease_dom"/>
</dbReference>
<dbReference type="PROSITE" id="PS00595">
    <property type="entry name" value="AA_TRANSFER_CLASS_5"/>
    <property type="match status" value="1"/>
</dbReference>
<dbReference type="GO" id="GO:0071039">
    <property type="term" value="P:nuclear polyadenylation-dependent CUT catabolic process"/>
    <property type="evidence" value="ECO:0007669"/>
    <property type="project" value="TreeGrafter"/>
</dbReference>
<dbReference type="SMART" id="SM00341">
    <property type="entry name" value="HRDC"/>
    <property type="match status" value="1"/>
</dbReference>
<evidence type="ECO:0000256" key="7">
    <source>
        <dbReference type="ARBA" id="ARBA00022605"/>
    </source>
</evidence>
<keyword evidence="10" id="KW-0539">Nucleus</keyword>
<dbReference type="GO" id="GO:0000467">
    <property type="term" value="P:exonucleolytic trimming to generate mature 3'-end of 5.8S rRNA from tricistronic rRNA transcript (SSU-rRNA, 5.8S rRNA, LSU-rRNA)"/>
    <property type="evidence" value="ECO:0007669"/>
    <property type="project" value="InterPro"/>
</dbReference>
<comment type="cofactor">
    <cofactor evidence="1 14">
        <name>pyridoxal 5'-phosphate</name>
        <dbReference type="ChEBI" id="CHEBI:597326"/>
    </cofactor>
</comment>
<comment type="subcellular location">
    <subcellularLocation>
        <location evidence="2">Nucleus</location>
    </subcellularLocation>
</comment>
<dbReference type="GO" id="GO:0006564">
    <property type="term" value="P:L-serine biosynthetic process"/>
    <property type="evidence" value="ECO:0007669"/>
    <property type="project" value="UniProtKB-KW"/>
</dbReference>
<comment type="catalytic activity">
    <reaction evidence="12">
        <text>4-(phosphooxy)-L-threonine + 2-oxoglutarate = (R)-3-hydroxy-2-oxo-4-phosphooxybutanoate + L-glutamate</text>
        <dbReference type="Rhea" id="RHEA:16573"/>
        <dbReference type="ChEBI" id="CHEBI:16810"/>
        <dbReference type="ChEBI" id="CHEBI:29985"/>
        <dbReference type="ChEBI" id="CHEBI:58452"/>
        <dbReference type="ChEBI" id="CHEBI:58538"/>
        <dbReference type="EC" id="2.6.1.52"/>
    </reaction>
</comment>
<dbReference type="GO" id="GO:0071036">
    <property type="term" value="P:nuclear polyadenylation-dependent snoRNA catabolic process"/>
    <property type="evidence" value="ECO:0007669"/>
    <property type="project" value="TreeGrafter"/>
</dbReference>
<keyword evidence="6 15" id="KW-0032">Aminotransferase</keyword>
<dbReference type="InterPro" id="IPR045092">
    <property type="entry name" value="Rrp6-like"/>
</dbReference>
<dbReference type="FunFam" id="1.10.150.80:FF:000001">
    <property type="entry name" value="Putative exosome component 10"/>
    <property type="match status" value="1"/>
</dbReference>
<dbReference type="UniPathway" id="UPA00135">
    <property type="reaction ID" value="UER00197"/>
</dbReference>
<dbReference type="GO" id="GO:0071040">
    <property type="term" value="P:nuclear polyadenylation-dependent antisense transcript catabolic process"/>
    <property type="evidence" value="ECO:0007669"/>
    <property type="project" value="TreeGrafter"/>
</dbReference>
<dbReference type="Gene3D" id="3.90.1150.10">
    <property type="entry name" value="Aspartate Aminotransferase, domain 1"/>
    <property type="match status" value="1"/>
</dbReference>
<dbReference type="GO" id="GO:0005730">
    <property type="term" value="C:nucleolus"/>
    <property type="evidence" value="ECO:0007669"/>
    <property type="project" value="TreeGrafter"/>
</dbReference>
<evidence type="ECO:0000256" key="3">
    <source>
        <dbReference type="ARBA" id="ARBA00005099"/>
    </source>
</evidence>
<evidence type="ECO:0000256" key="9">
    <source>
        <dbReference type="ARBA" id="ARBA00022898"/>
    </source>
</evidence>
<evidence type="ECO:0000256" key="13">
    <source>
        <dbReference type="ARBA" id="ARBA00049007"/>
    </source>
</evidence>
<dbReference type="InterPro" id="IPR012337">
    <property type="entry name" value="RNaseH-like_sf"/>
</dbReference>
<dbReference type="EC" id="2.6.1.52" evidence="5"/>
<dbReference type="InterPro" id="IPR015421">
    <property type="entry name" value="PyrdxlP-dep_Trfase_major"/>
</dbReference>
<dbReference type="Gene3D" id="3.40.640.10">
    <property type="entry name" value="Type I PLP-dependent aspartate aminotransferase-like (Major domain)"/>
    <property type="match status" value="1"/>
</dbReference>
<dbReference type="InterPro" id="IPR044876">
    <property type="entry name" value="HRDC_dom_sf"/>
</dbReference>
<dbReference type="OMA" id="DYRGPGM"/>
<dbReference type="GO" id="GO:0000166">
    <property type="term" value="F:nucleotide binding"/>
    <property type="evidence" value="ECO:0007669"/>
    <property type="project" value="InterPro"/>
</dbReference>
<dbReference type="SUPFAM" id="SSF53383">
    <property type="entry name" value="PLP-dependent transferases"/>
    <property type="match status" value="1"/>
</dbReference>
<dbReference type="Gene3D" id="1.10.150.80">
    <property type="entry name" value="HRDC domain"/>
    <property type="match status" value="1"/>
</dbReference>
<dbReference type="FunFam" id="3.90.1150.10:FF:000006">
    <property type="entry name" value="Phosphoserine aminotransferase"/>
    <property type="match status" value="1"/>
</dbReference>
<keyword evidence="11" id="KW-0718">Serine biosynthesis</keyword>
<dbReference type="GO" id="GO:0071035">
    <property type="term" value="P:nuclear polyadenylation-dependent rRNA catabolic process"/>
    <property type="evidence" value="ECO:0007669"/>
    <property type="project" value="TreeGrafter"/>
</dbReference>
<dbReference type="InterPro" id="IPR010997">
    <property type="entry name" value="HRDC-like_sf"/>
</dbReference>
<reference evidence="15" key="1">
    <citation type="journal article" date="2013" name="Nature">
        <title>Draft genome of the wheat A-genome progenitor Triticum urartu.</title>
        <authorList>
            <person name="Ling H.Q."/>
            <person name="Zhao S."/>
            <person name="Liu D."/>
            <person name="Wang J."/>
            <person name="Sun H."/>
            <person name="Zhang C."/>
            <person name="Fan H."/>
            <person name="Li D."/>
            <person name="Dong L."/>
            <person name="Tao Y."/>
            <person name="Gao C."/>
            <person name="Wu H."/>
            <person name="Li Y."/>
            <person name="Cui Y."/>
            <person name="Guo X."/>
            <person name="Zheng S."/>
            <person name="Wang B."/>
            <person name="Yu K."/>
            <person name="Liang Q."/>
            <person name="Yang W."/>
            <person name="Lou X."/>
            <person name="Chen J."/>
            <person name="Feng M."/>
            <person name="Jian J."/>
            <person name="Zhang X."/>
            <person name="Luo G."/>
            <person name="Jiang Y."/>
            <person name="Liu J."/>
            <person name="Wang Z."/>
            <person name="Sha Y."/>
            <person name="Zhang B."/>
            <person name="Wu H."/>
            <person name="Tang D."/>
            <person name="Shen Q."/>
            <person name="Xue P."/>
            <person name="Zou S."/>
            <person name="Wang X."/>
            <person name="Liu X."/>
            <person name="Wang F."/>
            <person name="Yang Y."/>
            <person name="An X."/>
            <person name="Dong Z."/>
            <person name="Zhang K."/>
            <person name="Zhang X."/>
            <person name="Luo M.C."/>
            <person name="Dvorak J."/>
            <person name="Tong Y."/>
            <person name="Wang J."/>
            <person name="Yang H."/>
            <person name="Li Z."/>
            <person name="Wang D."/>
            <person name="Zhang A."/>
            <person name="Wang J."/>
        </authorList>
    </citation>
    <scope>NUCLEOTIDE SEQUENCE</scope>
</reference>
<comment type="catalytic activity">
    <reaction evidence="13">
        <text>O-phospho-L-serine + 2-oxoglutarate = 3-phosphooxypyruvate + L-glutamate</text>
        <dbReference type="Rhea" id="RHEA:14329"/>
        <dbReference type="ChEBI" id="CHEBI:16810"/>
        <dbReference type="ChEBI" id="CHEBI:18110"/>
        <dbReference type="ChEBI" id="CHEBI:29985"/>
        <dbReference type="ChEBI" id="CHEBI:57524"/>
        <dbReference type="EC" id="2.6.1.52"/>
    </reaction>
</comment>
<dbReference type="SUPFAM" id="SSF53098">
    <property type="entry name" value="Ribonuclease H-like"/>
    <property type="match status" value="1"/>
</dbReference>
<evidence type="ECO:0000256" key="14">
    <source>
        <dbReference type="RuleBase" id="RU004504"/>
    </source>
</evidence>
<dbReference type="HAMAP" id="MF_00160">
    <property type="entry name" value="SerC_aminotrans_5"/>
    <property type="match status" value="1"/>
</dbReference>
<dbReference type="Pfam" id="PF01612">
    <property type="entry name" value="DNA_pol_A_exo1"/>
    <property type="match status" value="1"/>
</dbReference>
<dbReference type="InterPro" id="IPR015424">
    <property type="entry name" value="PyrdxlP-dep_Trfase"/>
</dbReference>
<proteinExistence type="inferred from homology"/>
<sequence>MDDDAYAVTEKLPVEQFIDRNVPESEPVRPADVDDTPFTLVEDLKGLTELVNKLKDVNEFAVDLEHNQYRSFQGLTCLMQISTRTEDFIIDTLKLRIYIGSYLKELFKDPTKRKVMHGADRDIMWLQRDFRVYVCNLFDTGQVQKRSNDICLQLYEKELLTDKSYLHIYGLQEHELAAAQLAVVSALHQWRDYIAREQDESTGYVLPNKALIEIAKKMPTTTADLRRIVKTKYPCVEDNFDLILDIVWNATENSGAFEAIAEQLKKVRLGELDLKSILDTGEVIEMAPSDADNVGISFDPADQYSLAPSSTANIRVTSNSRDSFMTDATLTGSIWLHDKTSTIPSSENRTSWGLSGLTRQSNKEVMSNNKQETQAPVQELKRPSPFGALVGNSTSGRQTDYFGGFSNEQAKSDVDQIQSSAYYYPQFSDYSSLAGWSHHEPERTQASGFMSGCYYGHGYQSINQSSTGTGQPAAGNNGGGLKKQQQPPPHSESWRSTSSPSLVVRHTSVGGATTQFAAAPLNLCASPSDPADFVVSGSWSDKAFKEAGKYSAAAVAWSGKAAKYTSLPADFGALAQNPGARFLHICSNETIHGVEFKDYPEPRNEAGLLVADMSSNFCSKPVDVSRFGLIYAGAQKNVGPSGVTIAIVRKDLVGRAQPVTPVMLDYKTHADNASLYNTPPCFAIYICGLVFEDLLAQGGLAEPVRSLMNVPFTLAKGADYEKQFIAEAAKEGMLQLKGHRSVGGVRASIYNAMPLSGVEKLVAFMKDFQARNP</sequence>
<dbReference type="GO" id="GO:0004648">
    <property type="term" value="F:O-phospho-L-serine:2-oxoglutarate aminotransferase activity"/>
    <property type="evidence" value="ECO:0007669"/>
    <property type="project" value="UniProtKB-EC"/>
</dbReference>
<dbReference type="GO" id="GO:0003727">
    <property type="term" value="F:single-stranded RNA binding"/>
    <property type="evidence" value="ECO:0007669"/>
    <property type="project" value="TreeGrafter"/>
</dbReference>
<dbReference type="InterPro" id="IPR000192">
    <property type="entry name" value="Aminotrans_V_dom"/>
</dbReference>
<name>M7Z9N8_TRIUA</name>
<evidence type="ECO:0000256" key="11">
    <source>
        <dbReference type="ARBA" id="ARBA00023299"/>
    </source>
</evidence>
<dbReference type="InterPro" id="IPR002121">
    <property type="entry name" value="HRDC_dom"/>
</dbReference>
<dbReference type="eggNOG" id="KOG2206">
    <property type="taxonomic scope" value="Eukaryota"/>
</dbReference>
<protein>
    <recommendedName>
        <fullName evidence="5">phosphoserine transaminase</fullName>
        <ecNumber evidence="5">2.6.1.52</ecNumber>
    </recommendedName>
</protein>
<evidence type="ECO:0000256" key="8">
    <source>
        <dbReference type="ARBA" id="ARBA00022679"/>
    </source>
</evidence>
<dbReference type="GO" id="GO:0000176">
    <property type="term" value="C:nuclear exosome (RNase complex)"/>
    <property type="evidence" value="ECO:0007669"/>
    <property type="project" value="TreeGrafter"/>
</dbReference>
<dbReference type="Pfam" id="PF00266">
    <property type="entry name" value="Aminotran_5"/>
    <property type="match status" value="1"/>
</dbReference>
<keyword evidence="9" id="KW-0663">Pyridoxal phosphate</keyword>
<dbReference type="InterPro" id="IPR022278">
    <property type="entry name" value="Pser_aminoTfrase"/>
</dbReference>
<dbReference type="GO" id="GO:0071044">
    <property type="term" value="P:histone mRNA catabolic process"/>
    <property type="evidence" value="ECO:0007669"/>
    <property type="project" value="TreeGrafter"/>
</dbReference>
<dbReference type="AlphaFoldDB" id="M7Z9N8"/>
<dbReference type="SUPFAM" id="SSF47819">
    <property type="entry name" value="HRDC-like"/>
    <property type="match status" value="1"/>
</dbReference>
<dbReference type="GO" id="GO:0071037">
    <property type="term" value="P:nuclear polyadenylation-dependent snRNA catabolic process"/>
    <property type="evidence" value="ECO:0007669"/>
    <property type="project" value="TreeGrafter"/>
</dbReference>